<dbReference type="AlphaFoldDB" id="A0AAW1WZH4"/>
<protein>
    <submittedName>
        <fullName evidence="7">Uncharacterized protein</fullName>
    </submittedName>
</protein>
<dbReference type="GO" id="GO:0005743">
    <property type="term" value="C:mitochondrial inner membrane"/>
    <property type="evidence" value="ECO:0007669"/>
    <property type="project" value="TreeGrafter"/>
</dbReference>
<evidence type="ECO:0000256" key="2">
    <source>
        <dbReference type="ARBA" id="ARBA00010583"/>
    </source>
</evidence>
<keyword evidence="8" id="KW-1185">Reference proteome</keyword>
<evidence type="ECO:0000313" key="8">
    <source>
        <dbReference type="Proteomes" id="UP001457282"/>
    </source>
</evidence>
<evidence type="ECO:0000256" key="4">
    <source>
        <dbReference type="ARBA" id="ARBA00022989"/>
    </source>
</evidence>
<evidence type="ECO:0000313" key="7">
    <source>
        <dbReference type="EMBL" id="KAK9930016.1"/>
    </source>
</evidence>
<dbReference type="Proteomes" id="UP001457282">
    <property type="component" value="Unassembled WGS sequence"/>
</dbReference>
<keyword evidence="4 6" id="KW-1133">Transmembrane helix</keyword>
<keyword evidence="5 6" id="KW-0472">Membrane</keyword>
<comment type="caution">
    <text evidence="7">The sequence shown here is derived from an EMBL/GenBank/DDBJ whole genome shotgun (WGS) entry which is preliminary data.</text>
</comment>
<proteinExistence type="inferred from homology"/>
<dbReference type="PANTHER" id="PTHR12428:SF65">
    <property type="entry name" value="CYTOCHROME C OXIDASE ASSEMBLY PROTEIN COX18, MITOCHONDRIAL"/>
    <property type="match status" value="1"/>
</dbReference>
<dbReference type="PANTHER" id="PTHR12428">
    <property type="entry name" value="OXA1"/>
    <property type="match status" value="1"/>
</dbReference>
<evidence type="ECO:0000256" key="6">
    <source>
        <dbReference type="SAM" id="Phobius"/>
    </source>
</evidence>
<evidence type="ECO:0000256" key="1">
    <source>
        <dbReference type="ARBA" id="ARBA00004141"/>
    </source>
</evidence>
<dbReference type="EMBL" id="JBEDUW010000005">
    <property type="protein sequence ID" value="KAK9930016.1"/>
    <property type="molecule type" value="Genomic_DNA"/>
</dbReference>
<comment type="similarity">
    <text evidence="2">Belongs to the OXA1/ALB3/YidC (TC 2.A.9.2) family.</text>
</comment>
<evidence type="ECO:0000256" key="5">
    <source>
        <dbReference type="ARBA" id="ARBA00023136"/>
    </source>
</evidence>
<accession>A0AAW1WZH4</accession>
<organism evidence="7 8">
    <name type="scientific">Rubus argutus</name>
    <name type="common">Southern blackberry</name>
    <dbReference type="NCBI Taxonomy" id="59490"/>
    <lineage>
        <taxon>Eukaryota</taxon>
        <taxon>Viridiplantae</taxon>
        <taxon>Streptophyta</taxon>
        <taxon>Embryophyta</taxon>
        <taxon>Tracheophyta</taxon>
        <taxon>Spermatophyta</taxon>
        <taxon>Magnoliopsida</taxon>
        <taxon>eudicotyledons</taxon>
        <taxon>Gunneridae</taxon>
        <taxon>Pentapetalae</taxon>
        <taxon>rosids</taxon>
        <taxon>fabids</taxon>
        <taxon>Rosales</taxon>
        <taxon>Rosaceae</taxon>
        <taxon>Rosoideae</taxon>
        <taxon>Rosoideae incertae sedis</taxon>
        <taxon>Rubus</taxon>
    </lineage>
</organism>
<comment type="subcellular location">
    <subcellularLocation>
        <location evidence="1">Membrane</location>
        <topology evidence="1">Multi-pass membrane protein</topology>
    </subcellularLocation>
</comment>
<feature type="transmembrane region" description="Helical" evidence="6">
    <location>
        <begin position="12"/>
        <end position="34"/>
    </location>
</feature>
<dbReference type="GO" id="GO:0032977">
    <property type="term" value="F:membrane insertase activity"/>
    <property type="evidence" value="ECO:0007669"/>
    <property type="project" value="InterPro"/>
</dbReference>
<name>A0AAW1WZH4_RUBAR</name>
<dbReference type="GO" id="GO:0032979">
    <property type="term" value="P:protein insertion into mitochondrial inner membrane from matrix"/>
    <property type="evidence" value="ECO:0007669"/>
    <property type="project" value="TreeGrafter"/>
</dbReference>
<gene>
    <name evidence="7" type="ORF">M0R45_027076</name>
</gene>
<sequence>MLDWFHQFTGLPWWLVIASSTLVMRIALLPTIIVERKKLKRIGELLPKLPPPPWMSLILMDACTPHYPGSVLLPLVQRYSRNIWFKTSSGWKVLFGLLSEEQLKPQLSTLMLPIFLIGYCVHQGSLVYWVTNRLINIVQELALNYPCVCAELGLPDKNNSKGTVLSPRDLSNLSIKLLSEGHKQRALHLLKLALEKDPEYVRALILMGQTLSQSN</sequence>
<dbReference type="InterPro" id="IPR001708">
    <property type="entry name" value="YidC/ALB3/OXA1/COX18"/>
</dbReference>
<reference evidence="7 8" key="1">
    <citation type="journal article" date="2023" name="G3 (Bethesda)">
        <title>A chromosome-length genome assembly and annotation of blackberry (Rubus argutus, cv. 'Hillquist').</title>
        <authorList>
            <person name="Bruna T."/>
            <person name="Aryal R."/>
            <person name="Dudchenko O."/>
            <person name="Sargent D.J."/>
            <person name="Mead D."/>
            <person name="Buti M."/>
            <person name="Cavallini A."/>
            <person name="Hytonen T."/>
            <person name="Andres J."/>
            <person name="Pham M."/>
            <person name="Weisz D."/>
            <person name="Mascagni F."/>
            <person name="Usai G."/>
            <person name="Natali L."/>
            <person name="Bassil N."/>
            <person name="Fernandez G.E."/>
            <person name="Lomsadze A."/>
            <person name="Armour M."/>
            <person name="Olukolu B."/>
            <person name="Poorten T."/>
            <person name="Britton C."/>
            <person name="Davik J."/>
            <person name="Ashrafi H."/>
            <person name="Aiden E.L."/>
            <person name="Borodovsky M."/>
            <person name="Worthington M."/>
        </authorList>
    </citation>
    <scope>NUCLEOTIDE SEQUENCE [LARGE SCALE GENOMIC DNA]</scope>
    <source>
        <strain evidence="7">PI 553951</strain>
    </source>
</reference>
<evidence type="ECO:0000256" key="3">
    <source>
        <dbReference type="ARBA" id="ARBA00022692"/>
    </source>
</evidence>
<keyword evidence="3 6" id="KW-0812">Transmembrane</keyword>